<protein>
    <recommendedName>
        <fullName evidence="4">Branched-chain amino acid ABC transporter substrate-binding protein</fullName>
    </recommendedName>
</protein>
<gene>
    <name evidence="2" type="ORF">IEG06_07630</name>
</gene>
<dbReference type="RefSeq" id="WP_191101245.1">
    <property type="nucleotide sequence ID" value="NZ_JACXXH010000003.1"/>
</dbReference>
<keyword evidence="3" id="KW-1185">Reference proteome</keyword>
<reference evidence="2 3" key="1">
    <citation type="submission" date="2020-09" db="EMBL/GenBank/DDBJ databases">
        <title>Bacillus nautilus sp. nov., Chryseoglobus crepusculi sp. nov, and Psychrobacter noctis sp. nov., isolated from deep-sea sponges from the equatorial Atlantic.</title>
        <authorList>
            <person name="Stennett H.L."/>
            <person name="Williams S.E."/>
        </authorList>
    </citation>
    <scope>NUCLEOTIDE SEQUENCE [LARGE SCALE GENOMIC DNA]</scope>
    <source>
        <strain evidence="2 3">28M-24</strain>
    </source>
</reference>
<sequence>MDILNTSNKTFIKLISICLVIAAVTGTLFYFTKGGFFDGILLTFVGLSCTYMLLVLSVFVFKNLINFMAKGNIKLIHVALSLIITLAMCVYLFIQLFNIVAKQF</sequence>
<evidence type="ECO:0000256" key="1">
    <source>
        <dbReference type="SAM" id="Phobius"/>
    </source>
</evidence>
<dbReference type="EMBL" id="JACXXH010000003">
    <property type="protein sequence ID" value="MBD3863319.1"/>
    <property type="molecule type" value="Genomic_DNA"/>
</dbReference>
<keyword evidence="1" id="KW-0812">Transmembrane</keyword>
<feature type="transmembrane region" description="Helical" evidence="1">
    <location>
        <begin position="12"/>
        <end position="31"/>
    </location>
</feature>
<feature type="transmembrane region" description="Helical" evidence="1">
    <location>
        <begin position="73"/>
        <end position="94"/>
    </location>
</feature>
<proteinExistence type="predicted"/>
<evidence type="ECO:0000313" key="3">
    <source>
        <dbReference type="Proteomes" id="UP000627521"/>
    </source>
</evidence>
<accession>A0ABR8LW32</accession>
<keyword evidence="1" id="KW-1133">Transmembrane helix</keyword>
<evidence type="ECO:0000313" key="2">
    <source>
        <dbReference type="EMBL" id="MBD3863319.1"/>
    </source>
</evidence>
<dbReference type="Proteomes" id="UP000627521">
    <property type="component" value="Unassembled WGS sequence"/>
</dbReference>
<organism evidence="2 3">
    <name type="scientific">Olleya marilimosa</name>
    <dbReference type="NCBI Taxonomy" id="272164"/>
    <lineage>
        <taxon>Bacteria</taxon>
        <taxon>Pseudomonadati</taxon>
        <taxon>Bacteroidota</taxon>
        <taxon>Flavobacteriia</taxon>
        <taxon>Flavobacteriales</taxon>
        <taxon>Flavobacteriaceae</taxon>
    </lineage>
</organism>
<comment type="caution">
    <text evidence="2">The sequence shown here is derived from an EMBL/GenBank/DDBJ whole genome shotgun (WGS) entry which is preliminary data.</text>
</comment>
<feature type="transmembrane region" description="Helical" evidence="1">
    <location>
        <begin position="37"/>
        <end position="61"/>
    </location>
</feature>
<evidence type="ECO:0008006" key="4">
    <source>
        <dbReference type="Google" id="ProtNLM"/>
    </source>
</evidence>
<name>A0ABR8LW32_9FLAO</name>
<keyword evidence="1" id="KW-0472">Membrane</keyword>